<dbReference type="AlphaFoldDB" id="A0A0K6G3D7"/>
<dbReference type="PROSITE" id="PS50181">
    <property type="entry name" value="FBOX"/>
    <property type="match status" value="1"/>
</dbReference>
<reference evidence="2 3" key="1">
    <citation type="submission" date="2015-07" db="EMBL/GenBank/DDBJ databases">
        <authorList>
            <person name="Noorani M."/>
        </authorList>
    </citation>
    <scope>NUCLEOTIDE SEQUENCE [LARGE SCALE GENOMIC DNA]</scope>
    <source>
        <strain evidence="2">BBA 69670</strain>
    </source>
</reference>
<organism evidence="2 3">
    <name type="scientific">Rhizoctonia solani</name>
    <dbReference type="NCBI Taxonomy" id="456999"/>
    <lineage>
        <taxon>Eukaryota</taxon>
        <taxon>Fungi</taxon>
        <taxon>Dikarya</taxon>
        <taxon>Basidiomycota</taxon>
        <taxon>Agaricomycotina</taxon>
        <taxon>Agaricomycetes</taxon>
        <taxon>Cantharellales</taxon>
        <taxon>Ceratobasidiaceae</taxon>
        <taxon>Rhizoctonia</taxon>
    </lineage>
</organism>
<evidence type="ECO:0000313" key="2">
    <source>
        <dbReference type="EMBL" id="CUA73036.1"/>
    </source>
</evidence>
<dbReference type="Pfam" id="PF12937">
    <property type="entry name" value="F-box-like"/>
    <property type="match status" value="1"/>
</dbReference>
<evidence type="ECO:0000259" key="1">
    <source>
        <dbReference type="PROSITE" id="PS50181"/>
    </source>
</evidence>
<accession>A0A0K6G3D7</accession>
<protein>
    <recommendedName>
        <fullName evidence="1">F-box domain-containing protein</fullName>
    </recommendedName>
</protein>
<gene>
    <name evidence="2" type="ORF">RSOLAG22IIIB_10479</name>
</gene>
<dbReference type="CDD" id="cd09917">
    <property type="entry name" value="F-box_SF"/>
    <property type="match status" value="1"/>
</dbReference>
<dbReference type="Gene3D" id="3.80.10.10">
    <property type="entry name" value="Ribonuclease Inhibitor"/>
    <property type="match status" value="1"/>
</dbReference>
<dbReference type="SUPFAM" id="SSF81383">
    <property type="entry name" value="F-box domain"/>
    <property type="match status" value="1"/>
</dbReference>
<evidence type="ECO:0000313" key="3">
    <source>
        <dbReference type="Proteomes" id="UP000044841"/>
    </source>
</evidence>
<dbReference type="InterPro" id="IPR032675">
    <property type="entry name" value="LRR_dom_sf"/>
</dbReference>
<proteinExistence type="predicted"/>
<sequence length="446" mass="50438">MSLLPTRFPVELLTMVFAQQSPHDLASASLVCRQWQRAAFPHLYHTMYISEYTHLEVLDERLMKTDVPDSMSVQAHLKSLILCGSNINYVDPAYLDSIVPQLVHLTCLYWELPFTPAHFGPFAECPKLEAVHLVPLHMWHDDGWIERLPQLLTFTNLTHFSLKFEPIPYDQDDEEELYDTIASFIQCSPNLESIIISFQDKDGFLECYSPNTILENLGDQFVLPRLHTLHMLGAADPDWASFASNPTHSFRSFLARHPTIKDLAIGCPTTAGRHGAFLCMDPDDLSRLLPSVKTLAFPSFMWQSIASSKLASRLESIAISNLAFVLDLNPLGSIAEAMGENSFPNVRKVSILVQLGCIPLTMDALEGFRLAAEGLEEVEFELHIERATWYERRKTQFRVVDGEWCFPPSTGEDESEWDLGGYTVRDMSEQELSEEEPINAQAALSE</sequence>
<dbReference type="EMBL" id="CYGV01001338">
    <property type="protein sequence ID" value="CUA73036.1"/>
    <property type="molecule type" value="Genomic_DNA"/>
</dbReference>
<name>A0A0K6G3D7_9AGAM</name>
<dbReference type="InterPro" id="IPR001810">
    <property type="entry name" value="F-box_dom"/>
</dbReference>
<keyword evidence="3" id="KW-1185">Reference proteome</keyword>
<dbReference type="InterPro" id="IPR036047">
    <property type="entry name" value="F-box-like_dom_sf"/>
</dbReference>
<dbReference type="Proteomes" id="UP000044841">
    <property type="component" value="Unassembled WGS sequence"/>
</dbReference>
<dbReference type="SUPFAM" id="SSF52047">
    <property type="entry name" value="RNI-like"/>
    <property type="match status" value="1"/>
</dbReference>
<feature type="domain" description="F-box" evidence="1">
    <location>
        <begin position="2"/>
        <end position="47"/>
    </location>
</feature>